<protein>
    <submittedName>
        <fullName evidence="1">Uncharacterized protein</fullName>
    </submittedName>
</protein>
<organism evidence="1 2">
    <name type="scientific">Sphaerulina musiva (strain SO2202)</name>
    <name type="common">Poplar stem canker fungus</name>
    <name type="synonym">Septoria musiva</name>
    <dbReference type="NCBI Taxonomy" id="692275"/>
    <lineage>
        <taxon>Eukaryota</taxon>
        <taxon>Fungi</taxon>
        <taxon>Dikarya</taxon>
        <taxon>Ascomycota</taxon>
        <taxon>Pezizomycotina</taxon>
        <taxon>Dothideomycetes</taxon>
        <taxon>Dothideomycetidae</taxon>
        <taxon>Mycosphaerellales</taxon>
        <taxon>Mycosphaerellaceae</taxon>
        <taxon>Sphaerulina</taxon>
    </lineage>
</organism>
<keyword evidence="2" id="KW-1185">Reference proteome</keyword>
<sequence>MATLAHALDGLVARDTTGHCRGGRVLLGAPSLGHGYATKLFAQYYSPSDKRKLP</sequence>
<evidence type="ECO:0000313" key="1">
    <source>
        <dbReference type="EMBL" id="EMF09603.1"/>
    </source>
</evidence>
<dbReference type="HOGENOM" id="CLU_3051916_0_0_1"/>
<name>N1QGD7_SPHMS</name>
<accession>N1QGD7</accession>
<gene>
    <name evidence="1" type="ORF">SEPMUDRAFT_128231</name>
</gene>
<dbReference type="Proteomes" id="UP000016931">
    <property type="component" value="Unassembled WGS sequence"/>
</dbReference>
<evidence type="ECO:0000313" key="2">
    <source>
        <dbReference type="Proteomes" id="UP000016931"/>
    </source>
</evidence>
<reference evidence="1 2" key="1">
    <citation type="journal article" date="2012" name="PLoS Pathog.">
        <title>Diverse lifestyles and strategies of plant pathogenesis encoded in the genomes of eighteen Dothideomycetes fungi.</title>
        <authorList>
            <person name="Ohm R.A."/>
            <person name="Feau N."/>
            <person name="Henrissat B."/>
            <person name="Schoch C.L."/>
            <person name="Horwitz B.A."/>
            <person name="Barry K.W."/>
            <person name="Condon B.J."/>
            <person name="Copeland A.C."/>
            <person name="Dhillon B."/>
            <person name="Glaser F."/>
            <person name="Hesse C.N."/>
            <person name="Kosti I."/>
            <person name="LaButti K."/>
            <person name="Lindquist E.A."/>
            <person name="Lucas S."/>
            <person name="Salamov A.A."/>
            <person name="Bradshaw R.E."/>
            <person name="Ciuffetti L."/>
            <person name="Hamelin R.C."/>
            <person name="Kema G.H.J."/>
            <person name="Lawrence C."/>
            <person name="Scott J.A."/>
            <person name="Spatafora J.W."/>
            <person name="Turgeon B.G."/>
            <person name="de Wit P.J.G.M."/>
            <person name="Zhong S."/>
            <person name="Goodwin S.B."/>
            <person name="Grigoriev I.V."/>
        </authorList>
    </citation>
    <scope>NUCLEOTIDE SEQUENCE [LARGE SCALE GENOMIC DNA]</scope>
    <source>
        <strain evidence="1 2">SO2202</strain>
    </source>
</reference>
<dbReference type="EMBL" id="KB456269">
    <property type="protein sequence ID" value="EMF09603.1"/>
    <property type="molecule type" value="Genomic_DNA"/>
</dbReference>
<dbReference type="AlphaFoldDB" id="N1QGD7"/>
<dbReference type="GeneID" id="27899339"/>
<dbReference type="RefSeq" id="XP_016757724.1">
    <property type="nucleotide sequence ID" value="XM_016902202.1"/>
</dbReference>
<proteinExistence type="predicted"/>